<dbReference type="InterPro" id="IPR000182">
    <property type="entry name" value="GNAT_dom"/>
</dbReference>
<dbReference type="CDD" id="cd04301">
    <property type="entry name" value="NAT_SF"/>
    <property type="match status" value="1"/>
</dbReference>
<dbReference type="PANTHER" id="PTHR43877">
    <property type="entry name" value="AMINOALKYLPHOSPHONATE N-ACETYLTRANSFERASE-RELATED-RELATED"/>
    <property type="match status" value="1"/>
</dbReference>
<evidence type="ECO:0000259" key="3">
    <source>
        <dbReference type="PROSITE" id="PS51186"/>
    </source>
</evidence>
<evidence type="ECO:0000313" key="5">
    <source>
        <dbReference type="Proteomes" id="UP000307756"/>
    </source>
</evidence>
<dbReference type="GO" id="GO:0016747">
    <property type="term" value="F:acyltransferase activity, transferring groups other than amino-acyl groups"/>
    <property type="evidence" value="ECO:0007669"/>
    <property type="project" value="InterPro"/>
</dbReference>
<evidence type="ECO:0000256" key="2">
    <source>
        <dbReference type="ARBA" id="ARBA00023315"/>
    </source>
</evidence>
<keyword evidence="1 4" id="KW-0808">Transferase</keyword>
<dbReference type="PANTHER" id="PTHR43877:SF2">
    <property type="entry name" value="AMINOALKYLPHOSPHONATE N-ACETYLTRANSFERASE-RELATED"/>
    <property type="match status" value="1"/>
</dbReference>
<name>A0A4U1D9I8_9BACI</name>
<proteinExistence type="predicted"/>
<sequence length="150" mass="17014">MTTFVIRQASTADVPQLKDLMLSYIVDFYQQPRPNEAELVGLIQHLIENPSSGLQFVAEENGELLGFSTLYFTFSTLKVKKAAILNDLFVSPCARGKKIGEALFQRNLNYIRENDFASMTWETAKDNVVAQALYNKMGGQLSEWLVYEIH</sequence>
<dbReference type="InterPro" id="IPR016181">
    <property type="entry name" value="Acyl_CoA_acyltransferase"/>
</dbReference>
<dbReference type="OrthoDB" id="9792929at2"/>
<keyword evidence="2" id="KW-0012">Acyltransferase</keyword>
<gene>
    <name evidence="4" type="ORF">FA727_06645</name>
</gene>
<dbReference type="PROSITE" id="PS51186">
    <property type="entry name" value="GNAT"/>
    <property type="match status" value="1"/>
</dbReference>
<evidence type="ECO:0000313" key="4">
    <source>
        <dbReference type="EMBL" id="TKC19215.1"/>
    </source>
</evidence>
<accession>A0A4U1D9I8</accession>
<dbReference type="Proteomes" id="UP000307756">
    <property type="component" value="Unassembled WGS sequence"/>
</dbReference>
<dbReference type="InterPro" id="IPR050832">
    <property type="entry name" value="Bact_Acetyltransf"/>
</dbReference>
<dbReference type="RefSeq" id="WP_136830128.1">
    <property type="nucleotide sequence ID" value="NZ_SWBM01000001.1"/>
</dbReference>
<protein>
    <submittedName>
        <fullName evidence="4">GNAT family N-acetyltransferase</fullName>
    </submittedName>
</protein>
<dbReference type="AlphaFoldDB" id="A0A4U1D9I8"/>
<evidence type="ECO:0000256" key="1">
    <source>
        <dbReference type="ARBA" id="ARBA00022679"/>
    </source>
</evidence>
<feature type="domain" description="N-acetyltransferase" evidence="3">
    <location>
        <begin position="4"/>
        <end position="150"/>
    </location>
</feature>
<organism evidence="4 5">
    <name type="scientific">Robertmurraya kyonggiensis</name>
    <dbReference type="NCBI Taxonomy" id="1037680"/>
    <lineage>
        <taxon>Bacteria</taxon>
        <taxon>Bacillati</taxon>
        <taxon>Bacillota</taxon>
        <taxon>Bacilli</taxon>
        <taxon>Bacillales</taxon>
        <taxon>Bacillaceae</taxon>
        <taxon>Robertmurraya</taxon>
    </lineage>
</organism>
<dbReference type="EMBL" id="SWBM01000001">
    <property type="protein sequence ID" value="TKC19215.1"/>
    <property type="molecule type" value="Genomic_DNA"/>
</dbReference>
<dbReference type="Pfam" id="PF00583">
    <property type="entry name" value="Acetyltransf_1"/>
    <property type="match status" value="1"/>
</dbReference>
<comment type="caution">
    <text evidence="4">The sequence shown here is derived from an EMBL/GenBank/DDBJ whole genome shotgun (WGS) entry which is preliminary data.</text>
</comment>
<dbReference type="Gene3D" id="3.40.630.30">
    <property type="match status" value="1"/>
</dbReference>
<keyword evidence="5" id="KW-1185">Reference proteome</keyword>
<dbReference type="SUPFAM" id="SSF55729">
    <property type="entry name" value="Acyl-CoA N-acyltransferases (Nat)"/>
    <property type="match status" value="1"/>
</dbReference>
<reference evidence="4 5" key="1">
    <citation type="journal article" date="2011" name="J. Microbiol.">
        <title>Bacillus kyonggiensis sp. nov., isolated from soil of a lettuce field.</title>
        <authorList>
            <person name="Dong K."/>
            <person name="Lee S."/>
        </authorList>
    </citation>
    <scope>NUCLEOTIDE SEQUENCE [LARGE SCALE GENOMIC DNA]</scope>
    <source>
        <strain evidence="4 5">NB22</strain>
    </source>
</reference>